<dbReference type="EMBL" id="GL984173">
    <property type="protein sequence ID" value="EGR29206.1"/>
    <property type="molecule type" value="Genomic_DNA"/>
</dbReference>
<sequence length="142" mass="17424">MKILINNQIIIMSKDNKIQQKQYQKILILMNLSQLFYQKMFLKIFRNNLQSKYQIQFKQSLIKNQDLKSFFYLQYIQLQLFRINNQNFQIFMVSLFSIFYQTIVNKCMVVDQDKSQKFLVLLKKNTQCIQINKYQFKYSIQI</sequence>
<evidence type="ECO:0000313" key="1">
    <source>
        <dbReference type="EMBL" id="EGR29206.1"/>
    </source>
</evidence>
<accession>G0QZZ6</accession>
<name>G0QZZ6_ICHMU</name>
<protein>
    <submittedName>
        <fullName evidence="1">Uncharacterized protein</fullName>
    </submittedName>
</protein>
<dbReference type="InParanoid" id="G0QZZ6"/>
<dbReference type="RefSeq" id="XP_004030442.1">
    <property type="nucleotide sequence ID" value="XM_004030394.1"/>
</dbReference>
<proteinExistence type="predicted"/>
<dbReference type="AlphaFoldDB" id="G0QZZ6"/>
<dbReference type="Proteomes" id="UP000008983">
    <property type="component" value="Unassembled WGS sequence"/>
</dbReference>
<reference evidence="1 2" key="1">
    <citation type="submission" date="2011-07" db="EMBL/GenBank/DDBJ databases">
        <authorList>
            <person name="Coyne R."/>
            <person name="Brami D."/>
            <person name="Johnson J."/>
            <person name="Hostetler J."/>
            <person name="Hannick L."/>
            <person name="Clark T."/>
            <person name="Cassidy-Hanley D."/>
            <person name="Inman J."/>
        </authorList>
    </citation>
    <scope>NUCLEOTIDE SEQUENCE [LARGE SCALE GENOMIC DNA]</scope>
    <source>
        <strain evidence="1 2">G5</strain>
    </source>
</reference>
<organism evidence="1 2">
    <name type="scientific">Ichthyophthirius multifiliis</name>
    <name type="common">White spot disease agent</name>
    <name type="synonym">Ich</name>
    <dbReference type="NCBI Taxonomy" id="5932"/>
    <lineage>
        <taxon>Eukaryota</taxon>
        <taxon>Sar</taxon>
        <taxon>Alveolata</taxon>
        <taxon>Ciliophora</taxon>
        <taxon>Intramacronucleata</taxon>
        <taxon>Oligohymenophorea</taxon>
        <taxon>Hymenostomatida</taxon>
        <taxon>Ophryoglenina</taxon>
        <taxon>Ichthyophthirius</taxon>
    </lineage>
</organism>
<dbReference type="GeneID" id="14905299"/>
<evidence type="ECO:0000313" key="2">
    <source>
        <dbReference type="Proteomes" id="UP000008983"/>
    </source>
</evidence>
<keyword evidence="2" id="KW-1185">Reference proteome</keyword>
<gene>
    <name evidence="1" type="ORF">IMG5_160850</name>
</gene>